<keyword evidence="2" id="KW-0472">Membrane</keyword>
<dbReference type="AlphaFoldDB" id="A0A6A5WUS2"/>
<proteinExistence type="predicted"/>
<organism evidence="3 4">
    <name type="scientific">Amniculicola lignicola CBS 123094</name>
    <dbReference type="NCBI Taxonomy" id="1392246"/>
    <lineage>
        <taxon>Eukaryota</taxon>
        <taxon>Fungi</taxon>
        <taxon>Dikarya</taxon>
        <taxon>Ascomycota</taxon>
        <taxon>Pezizomycotina</taxon>
        <taxon>Dothideomycetes</taxon>
        <taxon>Pleosporomycetidae</taxon>
        <taxon>Pleosporales</taxon>
        <taxon>Amniculicolaceae</taxon>
        <taxon>Amniculicola</taxon>
    </lineage>
</organism>
<name>A0A6A5WUS2_9PLEO</name>
<feature type="transmembrane region" description="Helical" evidence="2">
    <location>
        <begin position="275"/>
        <end position="296"/>
    </location>
</feature>
<feature type="transmembrane region" description="Helical" evidence="2">
    <location>
        <begin position="223"/>
        <end position="243"/>
    </location>
</feature>
<feature type="transmembrane region" description="Helical" evidence="2">
    <location>
        <begin position="157"/>
        <end position="178"/>
    </location>
</feature>
<keyword evidence="4" id="KW-1185">Reference proteome</keyword>
<sequence length="479" mass="53979">MDSKVRSWLFSSEYGNVTYRYIRGQAGDPAISGNVNITSDNECFGQIIGDPDIAGKGVILGVILSAAITSVLSIWAFWYPYAHNHWTRAKIEHGVGPGMAPNAANTTNIASTTAVQSPGASRTARNRLHTISSSSTAPTNPPVDHEDDDQLTPMERLILGLGDMNLVTTLAIIISSMVNMSYDKHYPLYHIFIARSLAGSAIEGHNSASFVYAKFQRKKRYSLFVRWALSFAALALYVAWSIMAESRFRQEENRKWPKFRPICLSDGDNIVGGTWIFWIRLEMYFFQPVAFIWILVSPSPYASRLDKIISRIDAFIIMRCKLFIKKHWTNIRPQTHLSTWGYFLAAVTNVLIAVFKTACDVCLVVFCSLFVPSDATMPISQIVFGLVWHIYDITTIRTGNKVAVVNILDSPGRPKIENPESKWGFGQIFPIVILLQIFITLLDYLGDCFDRKLPPSKSGPKSRVWPHRYLDVVQQQRNR</sequence>
<dbReference type="Proteomes" id="UP000799779">
    <property type="component" value="Unassembled WGS sequence"/>
</dbReference>
<protein>
    <submittedName>
        <fullName evidence="3">Uncharacterized protein</fullName>
    </submittedName>
</protein>
<feature type="transmembrane region" description="Helical" evidence="2">
    <location>
        <begin position="423"/>
        <end position="445"/>
    </location>
</feature>
<feature type="transmembrane region" description="Helical" evidence="2">
    <location>
        <begin position="58"/>
        <end position="78"/>
    </location>
</feature>
<dbReference type="PANTHER" id="PTHR37577">
    <property type="entry name" value="INTEGRAL MEMBRANE PROTEIN"/>
    <property type="match status" value="1"/>
</dbReference>
<feature type="region of interest" description="Disordered" evidence="1">
    <location>
        <begin position="113"/>
        <end position="148"/>
    </location>
</feature>
<reference evidence="3" key="1">
    <citation type="journal article" date="2020" name="Stud. Mycol.">
        <title>101 Dothideomycetes genomes: a test case for predicting lifestyles and emergence of pathogens.</title>
        <authorList>
            <person name="Haridas S."/>
            <person name="Albert R."/>
            <person name="Binder M."/>
            <person name="Bloem J."/>
            <person name="Labutti K."/>
            <person name="Salamov A."/>
            <person name="Andreopoulos B."/>
            <person name="Baker S."/>
            <person name="Barry K."/>
            <person name="Bills G."/>
            <person name="Bluhm B."/>
            <person name="Cannon C."/>
            <person name="Castanera R."/>
            <person name="Culley D."/>
            <person name="Daum C."/>
            <person name="Ezra D."/>
            <person name="Gonzalez J."/>
            <person name="Henrissat B."/>
            <person name="Kuo A."/>
            <person name="Liang C."/>
            <person name="Lipzen A."/>
            <person name="Lutzoni F."/>
            <person name="Magnuson J."/>
            <person name="Mondo S."/>
            <person name="Nolan M."/>
            <person name="Ohm R."/>
            <person name="Pangilinan J."/>
            <person name="Park H.-J."/>
            <person name="Ramirez L."/>
            <person name="Alfaro M."/>
            <person name="Sun H."/>
            <person name="Tritt A."/>
            <person name="Yoshinaga Y."/>
            <person name="Zwiers L.-H."/>
            <person name="Turgeon B."/>
            <person name="Goodwin S."/>
            <person name="Spatafora J."/>
            <person name="Crous P."/>
            <person name="Grigoriev I."/>
        </authorList>
    </citation>
    <scope>NUCLEOTIDE SEQUENCE</scope>
    <source>
        <strain evidence="3">CBS 123094</strain>
    </source>
</reference>
<dbReference type="OrthoDB" id="5427664at2759"/>
<dbReference type="InterPro" id="IPR053018">
    <property type="entry name" value="Elsinochrome_Biosynth-Asso"/>
</dbReference>
<keyword evidence="2" id="KW-1133">Transmembrane helix</keyword>
<gene>
    <name evidence="3" type="ORF">P154DRAFT_616557</name>
</gene>
<evidence type="ECO:0000256" key="2">
    <source>
        <dbReference type="SAM" id="Phobius"/>
    </source>
</evidence>
<dbReference type="PANTHER" id="PTHR37577:SF1">
    <property type="entry name" value="INTEGRAL MEMBRANE PROTEIN"/>
    <property type="match status" value="1"/>
</dbReference>
<evidence type="ECO:0000313" key="3">
    <source>
        <dbReference type="EMBL" id="KAF2005337.1"/>
    </source>
</evidence>
<accession>A0A6A5WUS2</accession>
<keyword evidence="2" id="KW-0812">Transmembrane</keyword>
<evidence type="ECO:0000256" key="1">
    <source>
        <dbReference type="SAM" id="MobiDB-lite"/>
    </source>
</evidence>
<feature type="transmembrane region" description="Helical" evidence="2">
    <location>
        <begin position="342"/>
        <end position="371"/>
    </location>
</feature>
<feature type="compositionally biased region" description="Polar residues" evidence="1">
    <location>
        <begin position="129"/>
        <end position="138"/>
    </location>
</feature>
<dbReference type="EMBL" id="ML977564">
    <property type="protein sequence ID" value="KAF2005337.1"/>
    <property type="molecule type" value="Genomic_DNA"/>
</dbReference>
<evidence type="ECO:0000313" key="4">
    <source>
        <dbReference type="Proteomes" id="UP000799779"/>
    </source>
</evidence>